<name>A0A7C4RU81_9BACT</name>
<dbReference type="EMBL" id="DSUH01000345">
    <property type="protein sequence ID" value="HGU34139.1"/>
    <property type="molecule type" value="Genomic_DNA"/>
</dbReference>
<protein>
    <recommendedName>
        <fullName evidence="2">Calcineurin-like phosphoesterase domain-containing protein</fullName>
    </recommendedName>
</protein>
<evidence type="ECO:0008006" key="2">
    <source>
        <dbReference type="Google" id="ProtNLM"/>
    </source>
</evidence>
<organism evidence="1">
    <name type="scientific">Desulfatirhabdium butyrativorans</name>
    <dbReference type="NCBI Taxonomy" id="340467"/>
    <lineage>
        <taxon>Bacteria</taxon>
        <taxon>Pseudomonadati</taxon>
        <taxon>Thermodesulfobacteriota</taxon>
        <taxon>Desulfobacteria</taxon>
        <taxon>Desulfobacterales</taxon>
        <taxon>Desulfatirhabdiaceae</taxon>
        <taxon>Desulfatirhabdium</taxon>
    </lineage>
</organism>
<comment type="caution">
    <text evidence="1">The sequence shown here is derived from an EMBL/GenBank/DDBJ whole genome shotgun (WGS) entry which is preliminary data.</text>
</comment>
<dbReference type="InterPro" id="IPR029052">
    <property type="entry name" value="Metallo-depent_PP-like"/>
</dbReference>
<proteinExistence type="predicted"/>
<accession>A0A7C4RU81</accession>
<dbReference type="SUPFAM" id="SSF56300">
    <property type="entry name" value="Metallo-dependent phosphatases"/>
    <property type="match status" value="1"/>
</dbReference>
<evidence type="ECO:0000313" key="1">
    <source>
        <dbReference type="EMBL" id="HGU34139.1"/>
    </source>
</evidence>
<dbReference type="Gene3D" id="3.60.21.10">
    <property type="match status" value="1"/>
</dbReference>
<sequence length="320" mass="35590">MGKYIVMSDCHRGNGTAADEFAHNSLIYKCALEHYLAEGFTYIELGDAEELWENDAFEQIYITHTSVYDLLRRFHAPDPTRTRYFKIWGNHDEDWRVNPGPLAALFPGIMVHETLTLGPFLFLHGHQVDPICSGTRARISRYFVRNVWSGLQRFGIGDPTPAAENPGRCDNIDQALYRLAKEQNKIVIAGHTHRPVFENLSLTERRWLEDGIATPGVRRKIKAEPVYYNTGSCVHPRCVTGIEITLDAPAQPVFGGMPLSSATDQAAAPFEPGAPAFSPHIALVKWGYQAGAEPAAKGTGSFPATRSLTIGRTVLEERNK</sequence>
<reference evidence="1" key="1">
    <citation type="journal article" date="2020" name="mSystems">
        <title>Genome- and Community-Level Interaction Insights into Carbon Utilization and Element Cycling Functions of Hydrothermarchaeota in Hydrothermal Sediment.</title>
        <authorList>
            <person name="Zhou Z."/>
            <person name="Liu Y."/>
            <person name="Xu W."/>
            <person name="Pan J."/>
            <person name="Luo Z.H."/>
            <person name="Li M."/>
        </authorList>
    </citation>
    <scope>NUCLEOTIDE SEQUENCE [LARGE SCALE GENOMIC DNA]</scope>
    <source>
        <strain evidence="1">SpSt-477</strain>
    </source>
</reference>
<dbReference type="AlphaFoldDB" id="A0A7C4RU81"/>
<gene>
    <name evidence="1" type="ORF">ENS29_15035</name>
</gene>